<dbReference type="Gene3D" id="2.60.40.60">
    <property type="entry name" value="Cadherins"/>
    <property type="match status" value="5"/>
</dbReference>
<dbReference type="FunFam" id="3.90.80.10:FF:000009">
    <property type="entry name" value="Inorganic pyrophosphatase"/>
    <property type="match status" value="1"/>
</dbReference>
<dbReference type="InterPro" id="IPR002126">
    <property type="entry name" value="Cadherin-like_dom"/>
</dbReference>
<dbReference type="SUPFAM" id="SSF49313">
    <property type="entry name" value="Cadherin-like"/>
    <property type="match status" value="5"/>
</dbReference>
<dbReference type="Proteomes" id="UP000005239">
    <property type="component" value="Unassembled WGS sequence"/>
</dbReference>
<evidence type="ECO:0000256" key="9">
    <source>
        <dbReference type="ARBA" id="ARBA00022842"/>
    </source>
</evidence>
<evidence type="ECO:0000256" key="2">
    <source>
        <dbReference type="ARBA" id="ARBA00004370"/>
    </source>
</evidence>
<keyword evidence="7" id="KW-0378">Hydrolase</keyword>
<evidence type="ECO:0000256" key="7">
    <source>
        <dbReference type="ARBA" id="ARBA00022801"/>
    </source>
</evidence>
<evidence type="ECO:0000313" key="13">
    <source>
        <dbReference type="EnsemblMetazoa" id="PPA09011.1"/>
    </source>
</evidence>
<dbReference type="PRINTS" id="PR00205">
    <property type="entry name" value="CADHERIN"/>
</dbReference>
<dbReference type="EC" id="3.6.1.1" evidence="4"/>
<dbReference type="PROSITE" id="PS00232">
    <property type="entry name" value="CADHERIN_1"/>
    <property type="match status" value="3"/>
</dbReference>
<dbReference type="PANTHER" id="PTHR10286">
    <property type="entry name" value="INORGANIC PYROPHOSPHATASE"/>
    <property type="match status" value="1"/>
</dbReference>
<dbReference type="InterPro" id="IPR020894">
    <property type="entry name" value="Cadherin_CS"/>
</dbReference>
<dbReference type="PROSITE" id="PS50268">
    <property type="entry name" value="CADHERIN_2"/>
    <property type="match status" value="6"/>
</dbReference>
<dbReference type="GO" id="GO:0005737">
    <property type="term" value="C:cytoplasm"/>
    <property type="evidence" value="ECO:0007669"/>
    <property type="project" value="InterPro"/>
</dbReference>
<proteinExistence type="inferred from homology"/>
<dbReference type="SMART" id="SM00112">
    <property type="entry name" value="CA"/>
    <property type="match status" value="5"/>
</dbReference>
<evidence type="ECO:0000256" key="4">
    <source>
        <dbReference type="ARBA" id="ARBA00012146"/>
    </source>
</evidence>
<sequence length="1720" mass="192486">MILLGLIFHLLIKGVHSISINSSLLLIEEDFPIHSDLPIKICPKSIRIIDGDPNEIFSIHSLLNSSCSTLRLNSPLDADIRTSDESSFTSFSLLLGDSSKAKVSLDIQVIDVNDNVPSLIDPPAIVTIPQKHSKVSLRNGSNDGKGRSTVELIMEDVINENIPLTLSIQDGDPTMNGTSHKTLWNFTIVPPNTPVQSYPKFSSIVYQSIIIPMDVPIGNTILSLRDDSDKEERIYAIEENMYLKVEGTSGDTILMSRTDREENKTFTIKVTDPSTGLFTQDYLHVTFKLIPISTYPFSLLPSYNFTIQEETLSNLHITELPSGVSLAISNLPQNIPLIVEGGNLRIGKIDRDMMNSDLLSFKIRAMNGTHGIIGESSIFLSIQDINDHSPIFSQANYTFGLTKEGATQKLGGIFVGRIIVSDDDATAPFNNISLYTRDPRLRVDKDGSVFTTKEIRDDEMVVRIFASDGGTPNKTSSTIVQVRMIEEERITVEKGERLIKWSGSGDSSKTYSIIRMKSPLYSNDEMKNWIEINHNNGIVRLVTEIPSTEINLFILVKGEREESLRNVILLFPYNDILSFTEREYTVYVQRPTNESIIDITLLNKVENATYTLQGFPPSLPLFIDEFGGIYWKSLNEFPLSNWMNGSILVRDEKGREDKSLINFLFNSVNLHPPQFSSASFVVFLSIPSHKGKLVSLPSPPAVDIDQDDTLHYSILSSEEENELYIPIYQNASELFSVNSSNGRVILSKDIKEEGRYQFTLVVKDNGGIIPFHEDKIEVDNSTSSLCINTIEVRVIAQENNDPIGMETKLQSLSVHSNSSIGFIVTKLKYNGSMQLTSTSKQFRVNERRELIVNDKIDKLVNQKICGHLQSGAQSIPFCVNIVDKHSLPIVEFPLEGSIHLVEEGRMFYRILEIKLAKSSLPASFRLLNQTHSEWDWVSLSPSGILSTLRPLDHEKLSSIPIRIGVCSLEGRCVPLSFTINVIDMNDNCPLFEAKSMEVFIDENQSILPHKIVTIKEATDRDTTSINRNNCYSIDSPLFFFYPSSSLNIYTNTSFDREITPIINFNVSVFDCNGKCESTSGKNTSVLSIILRISNINDNFPRFSSRVKHLTLVESSSIPSGTSVAILTASDADNDVLTYSIKGSIRTNNSILDPSDAPFFVNSSTGHLLTRSILPSSSYSFTLQVNDTAHHQDQMDVHITMISIDEQTEILFEIPFHYFLENEDHITNLLSVGSSFTAVIDKCRQSGNSTIVLLHFMFSAKVADIRKAMENLNRSPSPAIIELNSVYKMRLEDMRDLHHSFVSLLFLLLFYLQGPINRMLFVGAAVIVFIFCLIVMVIVVRAKHDTTPPSSSNLTTSFGVHSKKRSPYWNEISAPIPTKTACQTLQSTEFVRTMNAVSSSLTSLRLFVSSSTTLGIRSSGMVTDLPPSTSSHSLPIGQMFRAVTSSLTSDAFAYQQKRPYSTGMSGDSAMIKYETEEKGSLYTLDYRCYIKGPQGYVSPWHDIPLYADESKKVFNMIVEIPRWTNAKMEMATKEPLSPIKQDEKKGVPRFVHNIFPHHGYIWNYGALPQTWENNEHTDAETGAKGDNDPIDVVEIGSTVHKRGAVVQVKVVGCLALIDDGETDWKLVAIDVTDPLAKDINSMDDVEKIFPGLARATYEWFKTYKIPTGKPANLFAFDGQYKDQAFCYKVIDETHAFWKKLITEPKPELNTTLSTKAWNGRS</sequence>
<evidence type="ECO:0000256" key="6">
    <source>
        <dbReference type="ARBA" id="ARBA00022737"/>
    </source>
</evidence>
<keyword evidence="14" id="KW-1185">Reference proteome</keyword>
<protein>
    <recommendedName>
        <fullName evidence="4">inorganic diphosphatase</fullName>
        <ecNumber evidence="4">3.6.1.1</ecNumber>
    </recommendedName>
    <alternativeName>
        <fullName evidence="11">Pyrophosphate phospho-hydrolase</fullName>
    </alternativeName>
</protein>
<keyword evidence="6" id="KW-0677">Repeat</keyword>
<accession>A0A8R1U6Y3</accession>
<dbReference type="InterPro" id="IPR015919">
    <property type="entry name" value="Cadherin-like_sf"/>
</dbReference>
<comment type="similarity">
    <text evidence="3">Belongs to the PPase family.</text>
</comment>
<keyword evidence="5" id="KW-0479">Metal-binding</keyword>
<dbReference type="CDD" id="cd00412">
    <property type="entry name" value="pyrophosphatase"/>
    <property type="match status" value="1"/>
</dbReference>
<evidence type="ECO:0000256" key="1">
    <source>
        <dbReference type="ARBA" id="ARBA00001946"/>
    </source>
</evidence>
<dbReference type="Gene3D" id="3.90.80.10">
    <property type="entry name" value="Inorganic pyrophosphatase"/>
    <property type="match status" value="1"/>
</dbReference>
<evidence type="ECO:0000256" key="11">
    <source>
        <dbReference type="ARBA" id="ARBA00032535"/>
    </source>
</evidence>
<evidence type="ECO:0000256" key="8">
    <source>
        <dbReference type="ARBA" id="ARBA00022837"/>
    </source>
</evidence>
<evidence type="ECO:0000256" key="3">
    <source>
        <dbReference type="ARBA" id="ARBA00006220"/>
    </source>
</evidence>
<dbReference type="InterPro" id="IPR036649">
    <property type="entry name" value="Pyrophosphatase_sf"/>
</dbReference>
<dbReference type="PROSITE" id="PS00387">
    <property type="entry name" value="PPASE"/>
    <property type="match status" value="1"/>
</dbReference>
<evidence type="ECO:0000313" key="14">
    <source>
        <dbReference type="Proteomes" id="UP000005239"/>
    </source>
</evidence>
<keyword evidence="10" id="KW-0472">Membrane</keyword>
<dbReference type="GO" id="GO:0007156">
    <property type="term" value="P:homophilic cell adhesion via plasma membrane adhesion molecules"/>
    <property type="evidence" value="ECO:0007669"/>
    <property type="project" value="InterPro"/>
</dbReference>
<evidence type="ECO:0000256" key="5">
    <source>
        <dbReference type="ARBA" id="ARBA00022723"/>
    </source>
</evidence>
<dbReference type="GO" id="GO:0005509">
    <property type="term" value="F:calcium ion binding"/>
    <property type="evidence" value="ECO:0007669"/>
    <property type="project" value="UniProtKB-UniRule"/>
</dbReference>
<dbReference type="GO" id="GO:0006796">
    <property type="term" value="P:phosphate-containing compound metabolic process"/>
    <property type="evidence" value="ECO:0000318"/>
    <property type="project" value="GO_Central"/>
</dbReference>
<dbReference type="GO" id="GO:0000287">
    <property type="term" value="F:magnesium ion binding"/>
    <property type="evidence" value="ECO:0007669"/>
    <property type="project" value="InterPro"/>
</dbReference>
<comment type="subcellular location">
    <subcellularLocation>
        <location evidence="2">Membrane</location>
    </subcellularLocation>
</comment>
<dbReference type="GO" id="GO:0005886">
    <property type="term" value="C:plasma membrane"/>
    <property type="evidence" value="ECO:0007669"/>
    <property type="project" value="InterPro"/>
</dbReference>
<name>A0A2A6BYB1_PRIPA</name>
<organism evidence="13 14">
    <name type="scientific">Pristionchus pacificus</name>
    <name type="common">Parasitic nematode worm</name>
    <dbReference type="NCBI Taxonomy" id="54126"/>
    <lineage>
        <taxon>Eukaryota</taxon>
        <taxon>Metazoa</taxon>
        <taxon>Ecdysozoa</taxon>
        <taxon>Nematoda</taxon>
        <taxon>Chromadorea</taxon>
        <taxon>Rhabditida</taxon>
        <taxon>Rhabditina</taxon>
        <taxon>Diplogasteromorpha</taxon>
        <taxon>Diplogasteroidea</taxon>
        <taxon>Neodiplogasteridae</taxon>
        <taxon>Pristionchus</taxon>
    </lineage>
</organism>
<evidence type="ECO:0000256" key="12">
    <source>
        <dbReference type="ARBA" id="ARBA00047820"/>
    </source>
</evidence>
<dbReference type="EnsemblMetazoa" id="PPA09011.1">
    <property type="protein sequence ID" value="PPA09011.1"/>
    <property type="gene ID" value="WBGene00098565"/>
</dbReference>
<accession>A0A2A6BYB1</accession>
<comment type="cofactor">
    <cofactor evidence="1">
        <name>Mg(2+)</name>
        <dbReference type="ChEBI" id="CHEBI:18420"/>
    </cofactor>
</comment>
<gene>
    <name evidence="13" type="primary">WBGene00098565</name>
</gene>
<reference evidence="14" key="1">
    <citation type="journal article" date="2008" name="Nat. Genet.">
        <title>The Pristionchus pacificus genome provides a unique perspective on nematode lifestyle and parasitism.</title>
        <authorList>
            <person name="Dieterich C."/>
            <person name="Clifton S.W."/>
            <person name="Schuster L.N."/>
            <person name="Chinwalla A."/>
            <person name="Delehaunty K."/>
            <person name="Dinkelacker I."/>
            <person name="Fulton L."/>
            <person name="Fulton R."/>
            <person name="Godfrey J."/>
            <person name="Minx P."/>
            <person name="Mitreva M."/>
            <person name="Roeseler W."/>
            <person name="Tian H."/>
            <person name="Witte H."/>
            <person name="Yang S.P."/>
            <person name="Wilson R.K."/>
            <person name="Sommer R.J."/>
        </authorList>
    </citation>
    <scope>NUCLEOTIDE SEQUENCE [LARGE SCALE GENOMIC DNA]</scope>
    <source>
        <strain evidence="14">PS312</strain>
    </source>
</reference>
<evidence type="ECO:0000256" key="10">
    <source>
        <dbReference type="ARBA" id="ARBA00023136"/>
    </source>
</evidence>
<dbReference type="Pfam" id="PF00719">
    <property type="entry name" value="Pyrophosphatase"/>
    <property type="match status" value="1"/>
</dbReference>
<keyword evidence="8" id="KW-0106">Calcium</keyword>
<keyword evidence="9" id="KW-0460">Magnesium</keyword>
<comment type="catalytic activity">
    <reaction evidence="12">
        <text>diphosphate + H2O = 2 phosphate + H(+)</text>
        <dbReference type="Rhea" id="RHEA:24576"/>
        <dbReference type="ChEBI" id="CHEBI:15377"/>
        <dbReference type="ChEBI" id="CHEBI:15378"/>
        <dbReference type="ChEBI" id="CHEBI:33019"/>
        <dbReference type="ChEBI" id="CHEBI:43474"/>
        <dbReference type="EC" id="3.6.1.1"/>
    </reaction>
</comment>
<reference evidence="13" key="2">
    <citation type="submission" date="2022-06" db="UniProtKB">
        <authorList>
            <consortium name="EnsemblMetazoa"/>
        </authorList>
    </citation>
    <scope>IDENTIFICATION</scope>
    <source>
        <strain evidence="13">PS312</strain>
    </source>
</reference>
<dbReference type="CDD" id="cd11304">
    <property type="entry name" value="Cadherin_repeat"/>
    <property type="match status" value="5"/>
</dbReference>
<dbReference type="GO" id="GO:0004427">
    <property type="term" value="F:inorganic diphosphate phosphatase activity"/>
    <property type="evidence" value="ECO:0000318"/>
    <property type="project" value="GO_Central"/>
</dbReference>
<dbReference type="SUPFAM" id="SSF50324">
    <property type="entry name" value="Inorganic pyrophosphatase"/>
    <property type="match status" value="1"/>
</dbReference>
<dbReference type="InterPro" id="IPR008162">
    <property type="entry name" value="Pyrophosphatase"/>
</dbReference>